<evidence type="ECO:0008006" key="4">
    <source>
        <dbReference type="Google" id="ProtNLM"/>
    </source>
</evidence>
<feature type="chain" id="PRO_5019181469" description="Lipoprotein" evidence="1">
    <location>
        <begin position="29"/>
        <end position="230"/>
    </location>
</feature>
<dbReference type="AlphaFoldDB" id="A0A430FS24"/>
<dbReference type="RefSeq" id="WP_125962866.1">
    <property type="nucleotide sequence ID" value="NZ_QXGM01000001.1"/>
</dbReference>
<keyword evidence="1" id="KW-0732">Signal</keyword>
<accession>A0A430FS24</accession>
<evidence type="ECO:0000313" key="3">
    <source>
        <dbReference type="Proteomes" id="UP000287609"/>
    </source>
</evidence>
<name>A0A430FS24_9BIFI</name>
<dbReference type="EMBL" id="QXGM01000001">
    <property type="protein sequence ID" value="RSX55653.1"/>
    <property type="molecule type" value="Genomic_DNA"/>
</dbReference>
<sequence length="230" mass="24792">MKKGIIISVTAAALTTLLCLSGCGSTSANSVTAIIGNTYVSEAGVQYEFTQKPYDYGASLLGEDDSDAEEFSTAIGKVYQLHGTLYTGKDSYGYIISDQCPVLQYFSYEGHDPYKAITEWKPCESGVGTLVIVNPNTVEYDLVNNLEASNVEFNKVVLGDKGIASISAVPLLRVNNDPASAKEFDSFTKAKLIVGDVSDDDKVPDADKRVDNMRNAMRDAGMLTLTQVPK</sequence>
<reference evidence="2 3" key="1">
    <citation type="submission" date="2018-09" db="EMBL/GenBank/DDBJ databases">
        <title>Characterization of the phylogenetic diversity of five novel species belonging to the genus Bifidobacterium.</title>
        <authorList>
            <person name="Lugli G.A."/>
            <person name="Duranti S."/>
            <person name="Milani C."/>
        </authorList>
    </citation>
    <scope>NUCLEOTIDE SEQUENCE [LARGE SCALE GENOMIC DNA]</scope>
    <source>
        <strain evidence="2 3">2036B</strain>
    </source>
</reference>
<organism evidence="2 3">
    <name type="scientific">Bifidobacterium dolichotidis</name>
    <dbReference type="NCBI Taxonomy" id="2306976"/>
    <lineage>
        <taxon>Bacteria</taxon>
        <taxon>Bacillati</taxon>
        <taxon>Actinomycetota</taxon>
        <taxon>Actinomycetes</taxon>
        <taxon>Bifidobacteriales</taxon>
        <taxon>Bifidobacteriaceae</taxon>
        <taxon>Bifidobacterium</taxon>
    </lineage>
</organism>
<evidence type="ECO:0000313" key="2">
    <source>
        <dbReference type="EMBL" id="RSX55653.1"/>
    </source>
</evidence>
<proteinExistence type="predicted"/>
<evidence type="ECO:0000256" key="1">
    <source>
        <dbReference type="SAM" id="SignalP"/>
    </source>
</evidence>
<dbReference type="Proteomes" id="UP000287609">
    <property type="component" value="Unassembled WGS sequence"/>
</dbReference>
<gene>
    <name evidence="2" type="ORF">D2E26_0216</name>
</gene>
<keyword evidence="3" id="KW-1185">Reference proteome</keyword>
<feature type="signal peptide" evidence="1">
    <location>
        <begin position="1"/>
        <end position="28"/>
    </location>
</feature>
<protein>
    <recommendedName>
        <fullName evidence="4">Lipoprotein</fullName>
    </recommendedName>
</protein>
<comment type="caution">
    <text evidence="2">The sequence shown here is derived from an EMBL/GenBank/DDBJ whole genome shotgun (WGS) entry which is preliminary data.</text>
</comment>